<name>A0A0G0BA23_9BACT</name>
<sequence>MKIEILGSGGSVVTPRPGCYCESCIKARLHGAPFIRTGPSVFIHDYSILIDTPEDIGFQLNRSQIDKIKHCLYSHWHGDHVLGRRIWYTLNYNFKSNRPIHHRKTTIYLTETEKIDFEKNLGHFDHFRKLEHEGLINIVIIKDNDPFLITNLELRPYQLEDKSIFAFLLKENKKRICIAMDDLYGWEPPTVFCDLDLLILPIGIFDFHPISGKKLMSKNHHLLRDEMTFVDTLSLVKKLRPKQTVFMHIEEHDHIGLDSLRHIEENSRNNGYNVLCAYDGMQIIV</sequence>
<dbReference type="Proteomes" id="UP000034952">
    <property type="component" value="Unassembled WGS sequence"/>
</dbReference>
<accession>A0A0G0BA23</accession>
<dbReference type="GO" id="GO:0016787">
    <property type="term" value="F:hydrolase activity"/>
    <property type="evidence" value="ECO:0007669"/>
    <property type="project" value="UniProtKB-KW"/>
</dbReference>
<evidence type="ECO:0000313" key="3">
    <source>
        <dbReference type="Proteomes" id="UP000034952"/>
    </source>
</evidence>
<dbReference type="PANTHER" id="PTHR42663:SF6">
    <property type="entry name" value="HYDROLASE C777.06C-RELATED"/>
    <property type="match status" value="1"/>
</dbReference>
<protein>
    <submittedName>
        <fullName evidence="2">Metal-dependent hydrolase</fullName>
    </submittedName>
</protein>
<dbReference type="SUPFAM" id="SSF56281">
    <property type="entry name" value="Metallo-hydrolase/oxidoreductase"/>
    <property type="match status" value="1"/>
</dbReference>
<comment type="caution">
    <text evidence="2">The sequence shown here is derived from an EMBL/GenBank/DDBJ whole genome shotgun (WGS) entry which is preliminary data.</text>
</comment>
<dbReference type="PANTHER" id="PTHR42663">
    <property type="entry name" value="HYDROLASE C777.06C-RELATED-RELATED"/>
    <property type="match status" value="1"/>
</dbReference>
<dbReference type="Pfam" id="PF12706">
    <property type="entry name" value="Lactamase_B_2"/>
    <property type="match status" value="1"/>
</dbReference>
<evidence type="ECO:0000259" key="1">
    <source>
        <dbReference type="Pfam" id="PF12706"/>
    </source>
</evidence>
<dbReference type="AlphaFoldDB" id="A0A0G0BA23"/>
<dbReference type="InterPro" id="IPR036866">
    <property type="entry name" value="RibonucZ/Hydroxyglut_hydro"/>
</dbReference>
<gene>
    <name evidence="2" type="ORF">UR64_C0011G0006</name>
</gene>
<proteinExistence type="predicted"/>
<organism evidence="2 3">
    <name type="scientific">Candidatus Nomurabacteria bacterium GW2011_GWE1_35_16</name>
    <dbReference type="NCBI Taxonomy" id="1618761"/>
    <lineage>
        <taxon>Bacteria</taxon>
        <taxon>Candidatus Nomuraibacteriota</taxon>
    </lineage>
</organism>
<feature type="domain" description="Metallo-beta-lactamase" evidence="1">
    <location>
        <begin position="48"/>
        <end position="249"/>
    </location>
</feature>
<evidence type="ECO:0000313" key="2">
    <source>
        <dbReference type="EMBL" id="KKP66184.1"/>
    </source>
</evidence>
<keyword evidence="2" id="KW-0378">Hydrolase</keyword>
<dbReference type="InterPro" id="IPR001279">
    <property type="entry name" value="Metallo-B-lactamas"/>
</dbReference>
<dbReference type="EMBL" id="LBPY01000011">
    <property type="protein sequence ID" value="KKP66184.1"/>
    <property type="molecule type" value="Genomic_DNA"/>
</dbReference>
<dbReference type="Gene3D" id="3.60.15.10">
    <property type="entry name" value="Ribonuclease Z/Hydroxyacylglutathione hydrolase-like"/>
    <property type="match status" value="1"/>
</dbReference>
<reference evidence="2 3" key="1">
    <citation type="journal article" date="2015" name="Nature">
        <title>rRNA introns, odd ribosomes, and small enigmatic genomes across a large radiation of phyla.</title>
        <authorList>
            <person name="Brown C.T."/>
            <person name="Hug L.A."/>
            <person name="Thomas B.C."/>
            <person name="Sharon I."/>
            <person name="Castelle C.J."/>
            <person name="Singh A."/>
            <person name="Wilkins M.J."/>
            <person name="Williams K.H."/>
            <person name="Banfield J.F."/>
        </authorList>
    </citation>
    <scope>NUCLEOTIDE SEQUENCE [LARGE SCALE GENOMIC DNA]</scope>
</reference>